<protein>
    <submittedName>
        <fullName evidence="3">Uncharacterized protein</fullName>
    </submittedName>
</protein>
<dbReference type="AlphaFoldDB" id="A0A670ZGZ1"/>
<dbReference type="GeneTree" id="ENSGT00990000214243"/>
<keyword evidence="1" id="KW-0808">Transferase</keyword>
<dbReference type="Ensembl" id="ENSPTXT00000022772.1">
    <property type="protein sequence ID" value="ENSPTXP00000022094.1"/>
    <property type="gene ID" value="ENSPTXG00000015288.1"/>
</dbReference>
<feature type="transmembrane region" description="Helical" evidence="2">
    <location>
        <begin position="41"/>
        <end position="60"/>
    </location>
</feature>
<accession>A0A670ZGZ1</accession>
<sequence length="92" mass="10622">MVSYHIREYRPGDHETVRDLFATGMSEYVPTLCLHMLKQPWSLLLPILAITLLLAVGRSFHLSPFEKESFPPFFQDTQPPGILLTWRHESLG</sequence>
<keyword evidence="4" id="KW-1185">Reference proteome</keyword>
<evidence type="ECO:0000256" key="2">
    <source>
        <dbReference type="SAM" id="Phobius"/>
    </source>
</evidence>
<evidence type="ECO:0000313" key="3">
    <source>
        <dbReference type="Ensembl" id="ENSPTXP00000022094.1"/>
    </source>
</evidence>
<dbReference type="PANTHER" id="PTHR13947:SF60">
    <property type="entry name" value="N-ACETYLTRANSFERASE DOMAIN-CONTAINING PROTEIN"/>
    <property type="match status" value="1"/>
</dbReference>
<keyword evidence="2" id="KW-0812">Transmembrane</keyword>
<name>A0A670ZGZ1_PSETE</name>
<dbReference type="Proteomes" id="UP000472273">
    <property type="component" value="Unplaced"/>
</dbReference>
<reference evidence="3" key="1">
    <citation type="submission" date="2025-05" db="UniProtKB">
        <authorList>
            <consortium name="Ensembl"/>
        </authorList>
    </citation>
    <scope>IDENTIFICATION</scope>
</reference>
<dbReference type="Ensembl" id="ENSPTXT00000024219.1">
    <property type="protein sequence ID" value="ENSPTXP00000023490.1"/>
    <property type="gene ID" value="ENSPTXG00000016320.1"/>
</dbReference>
<proteinExistence type="predicted"/>
<dbReference type="PANTHER" id="PTHR13947">
    <property type="entry name" value="GNAT FAMILY N-ACETYLTRANSFERASE"/>
    <property type="match status" value="1"/>
</dbReference>
<keyword evidence="2" id="KW-0472">Membrane</keyword>
<evidence type="ECO:0000256" key="1">
    <source>
        <dbReference type="ARBA" id="ARBA00022679"/>
    </source>
</evidence>
<dbReference type="InterPro" id="IPR050769">
    <property type="entry name" value="NAT_camello-type"/>
</dbReference>
<dbReference type="GO" id="GO:0008080">
    <property type="term" value="F:N-acetyltransferase activity"/>
    <property type="evidence" value="ECO:0007669"/>
    <property type="project" value="InterPro"/>
</dbReference>
<organism evidence="3 4">
    <name type="scientific">Pseudonaja textilis</name>
    <name type="common">Eastern brown snake</name>
    <dbReference type="NCBI Taxonomy" id="8673"/>
    <lineage>
        <taxon>Eukaryota</taxon>
        <taxon>Metazoa</taxon>
        <taxon>Chordata</taxon>
        <taxon>Craniata</taxon>
        <taxon>Vertebrata</taxon>
        <taxon>Euteleostomi</taxon>
        <taxon>Lepidosauria</taxon>
        <taxon>Squamata</taxon>
        <taxon>Bifurcata</taxon>
        <taxon>Unidentata</taxon>
        <taxon>Episquamata</taxon>
        <taxon>Toxicofera</taxon>
        <taxon>Serpentes</taxon>
        <taxon>Colubroidea</taxon>
        <taxon>Elapidae</taxon>
        <taxon>Hydrophiinae</taxon>
        <taxon>Pseudonaja</taxon>
    </lineage>
</organism>
<keyword evidence="2" id="KW-1133">Transmembrane helix</keyword>
<evidence type="ECO:0000313" key="4">
    <source>
        <dbReference type="Proteomes" id="UP000472273"/>
    </source>
</evidence>